<dbReference type="AlphaFoldDB" id="E3KIP4"/>
<evidence type="ECO:0000313" key="3">
    <source>
        <dbReference type="Proteomes" id="UP000008783"/>
    </source>
</evidence>
<evidence type="ECO:0000313" key="2">
    <source>
        <dbReference type="EMBL" id="EFP84169.1"/>
    </source>
</evidence>
<dbReference type="HOGENOM" id="CLU_1705134_0_0_1"/>
<dbReference type="InParanoid" id="E3KIP4"/>
<feature type="region of interest" description="Disordered" evidence="1">
    <location>
        <begin position="92"/>
        <end position="111"/>
    </location>
</feature>
<dbReference type="RefSeq" id="XP_003328588.1">
    <property type="nucleotide sequence ID" value="XM_003328540.1"/>
</dbReference>
<dbReference type="eggNOG" id="KOG1223">
    <property type="taxonomic scope" value="Eukaryota"/>
</dbReference>
<dbReference type="OrthoDB" id="10324058at2759"/>
<dbReference type="VEuPathDB" id="FungiDB:PGTG_10547"/>
<protein>
    <submittedName>
        <fullName evidence="2">Uncharacterized protein</fullName>
    </submittedName>
</protein>
<dbReference type="InterPro" id="IPR005801">
    <property type="entry name" value="ADC_synthase"/>
</dbReference>
<organism evidence="2 3">
    <name type="scientific">Puccinia graminis f. sp. tritici (strain CRL 75-36-700-3 / race SCCL)</name>
    <name type="common">Black stem rust fungus</name>
    <dbReference type="NCBI Taxonomy" id="418459"/>
    <lineage>
        <taxon>Eukaryota</taxon>
        <taxon>Fungi</taxon>
        <taxon>Dikarya</taxon>
        <taxon>Basidiomycota</taxon>
        <taxon>Pucciniomycotina</taxon>
        <taxon>Pucciniomycetes</taxon>
        <taxon>Pucciniales</taxon>
        <taxon>Pucciniaceae</taxon>
        <taxon>Puccinia</taxon>
    </lineage>
</organism>
<reference key="1">
    <citation type="submission" date="2007-01" db="EMBL/GenBank/DDBJ databases">
        <title>The Genome Sequence of Puccinia graminis f. sp. tritici Strain CRL 75-36-700-3.</title>
        <authorList>
            <consortium name="The Broad Institute Genome Sequencing Platform"/>
            <person name="Birren B."/>
            <person name="Lander E."/>
            <person name="Galagan J."/>
            <person name="Nusbaum C."/>
            <person name="Devon K."/>
            <person name="Cuomo C."/>
            <person name="Jaffe D."/>
            <person name="Butler J."/>
            <person name="Alvarez P."/>
            <person name="Gnerre S."/>
            <person name="Grabherr M."/>
            <person name="Mauceli E."/>
            <person name="Brockman W."/>
            <person name="Young S."/>
            <person name="LaButti K."/>
            <person name="Sykes S."/>
            <person name="DeCaprio D."/>
            <person name="Crawford M."/>
            <person name="Koehrsen M."/>
            <person name="Engels R."/>
            <person name="Montgomery P."/>
            <person name="Pearson M."/>
            <person name="Howarth C."/>
            <person name="Larson L."/>
            <person name="White J."/>
            <person name="Zeng Q."/>
            <person name="Kodira C."/>
            <person name="Yandava C."/>
            <person name="Alvarado L."/>
            <person name="O'Leary S."/>
            <person name="Szabo L."/>
            <person name="Dean R."/>
            <person name="Schein J."/>
        </authorList>
    </citation>
    <scope>NUCLEOTIDE SEQUENCE</scope>
    <source>
        <strain>CRL 75-36-700-3</strain>
    </source>
</reference>
<name>E3KIP4_PUCGT</name>
<keyword evidence="3" id="KW-1185">Reference proteome</keyword>
<accession>E3KIP4</accession>
<dbReference type="EMBL" id="DS178289">
    <property type="protein sequence ID" value="EFP84169.1"/>
    <property type="molecule type" value="Genomic_DNA"/>
</dbReference>
<dbReference type="GeneID" id="10545347"/>
<dbReference type="KEGG" id="pgr:PGTG_10547"/>
<reference evidence="3" key="2">
    <citation type="journal article" date="2011" name="Proc. Natl. Acad. Sci. U.S.A.">
        <title>Obligate biotrophy features unraveled by the genomic analysis of rust fungi.</title>
        <authorList>
            <person name="Duplessis S."/>
            <person name="Cuomo C.A."/>
            <person name="Lin Y.-C."/>
            <person name="Aerts A."/>
            <person name="Tisserant E."/>
            <person name="Veneault-Fourrey C."/>
            <person name="Joly D.L."/>
            <person name="Hacquard S."/>
            <person name="Amselem J."/>
            <person name="Cantarel B.L."/>
            <person name="Chiu R."/>
            <person name="Coutinho P.M."/>
            <person name="Feau N."/>
            <person name="Field M."/>
            <person name="Frey P."/>
            <person name="Gelhaye E."/>
            <person name="Goldberg J."/>
            <person name="Grabherr M.G."/>
            <person name="Kodira C.D."/>
            <person name="Kohler A."/>
            <person name="Kuees U."/>
            <person name="Lindquist E.A."/>
            <person name="Lucas S.M."/>
            <person name="Mago R."/>
            <person name="Mauceli E."/>
            <person name="Morin E."/>
            <person name="Murat C."/>
            <person name="Pangilinan J.L."/>
            <person name="Park R."/>
            <person name="Pearson M."/>
            <person name="Quesneville H."/>
            <person name="Rouhier N."/>
            <person name="Sakthikumar S."/>
            <person name="Salamov A.A."/>
            <person name="Schmutz J."/>
            <person name="Selles B."/>
            <person name="Shapiro H."/>
            <person name="Tanguay P."/>
            <person name="Tuskan G.A."/>
            <person name="Henrissat B."/>
            <person name="Van de Peer Y."/>
            <person name="Rouze P."/>
            <person name="Ellis J.G."/>
            <person name="Dodds P.N."/>
            <person name="Schein J.E."/>
            <person name="Zhong S."/>
            <person name="Hamelin R.C."/>
            <person name="Grigoriev I.V."/>
            <person name="Szabo L.J."/>
            <person name="Martin F."/>
        </authorList>
    </citation>
    <scope>NUCLEOTIDE SEQUENCE [LARGE SCALE GENOMIC DNA]</scope>
    <source>
        <strain evidence="3">CRL 75-36-700-3 / race SCCL</strain>
    </source>
</reference>
<proteinExistence type="predicted"/>
<sequence>MAVLPSFRWRNRICILQLCLPLRAHHPPSLVGPDWYGRVGVHDLRYRLVVSNVIIPSASSATEDQVGAAYERAKVKIIDVCNQLESSHVPLPVQQDPFPSKKDRTPPVSNVGKQGYDSFVTSLKQNICKGDITQAVPSQRLKKETRLHLFNVYR</sequence>
<dbReference type="Gene3D" id="3.60.120.10">
    <property type="entry name" value="Anthranilate synthase"/>
    <property type="match status" value="1"/>
</dbReference>
<gene>
    <name evidence="2" type="ORF">PGTG_10547</name>
</gene>
<dbReference type="Proteomes" id="UP000008783">
    <property type="component" value="Unassembled WGS sequence"/>
</dbReference>
<dbReference type="SUPFAM" id="SSF56322">
    <property type="entry name" value="ADC synthase"/>
    <property type="match status" value="1"/>
</dbReference>
<dbReference type="STRING" id="418459.E3KIP4"/>
<evidence type="ECO:0000256" key="1">
    <source>
        <dbReference type="SAM" id="MobiDB-lite"/>
    </source>
</evidence>